<evidence type="ECO:0000256" key="14">
    <source>
        <dbReference type="ARBA" id="ARBA00023157"/>
    </source>
</evidence>
<dbReference type="InterPro" id="IPR008271">
    <property type="entry name" value="Ser/Thr_kinase_AS"/>
</dbReference>
<dbReference type="InterPro" id="IPR001480">
    <property type="entry name" value="Bulb-type_lectin_dom"/>
</dbReference>
<dbReference type="InterPro" id="IPR017441">
    <property type="entry name" value="Protein_kinase_ATP_BS"/>
</dbReference>
<dbReference type="GO" id="GO:0005524">
    <property type="term" value="F:ATP binding"/>
    <property type="evidence" value="ECO:0007669"/>
    <property type="project" value="UniProtKB-UniRule"/>
</dbReference>
<keyword evidence="4" id="KW-0245">EGF-like domain</keyword>
<feature type="binding site" evidence="19">
    <location>
        <position position="658"/>
    </location>
    <ligand>
        <name>ATP</name>
        <dbReference type="ChEBI" id="CHEBI:30616"/>
    </ligand>
</feature>
<dbReference type="InterPro" id="IPR051343">
    <property type="entry name" value="G-type_lectin_kinases/EP1-like"/>
</dbReference>
<keyword evidence="12 20" id="KW-1133">Transmembrane helix</keyword>
<dbReference type="PANTHER" id="PTHR47976:SF64">
    <property type="entry name" value="RECEPTOR-LIKE SERINE_THREONINE-PROTEIN KINASE"/>
    <property type="match status" value="1"/>
</dbReference>
<evidence type="ECO:0000256" key="5">
    <source>
        <dbReference type="ARBA" id="ARBA00022679"/>
    </source>
</evidence>
<evidence type="ECO:0000256" key="1">
    <source>
        <dbReference type="ARBA" id="ARBA00004479"/>
    </source>
</evidence>
<evidence type="ECO:0000256" key="7">
    <source>
        <dbReference type="ARBA" id="ARBA00022729"/>
    </source>
</evidence>
<dbReference type="InterPro" id="IPR011009">
    <property type="entry name" value="Kinase-like_dom_sf"/>
</dbReference>
<evidence type="ECO:0000256" key="18">
    <source>
        <dbReference type="ARBA" id="ARBA00048679"/>
    </source>
</evidence>
<feature type="domain" description="Protein kinase" evidence="22">
    <location>
        <begin position="1337"/>
        <end position="1617"/>
    </location>
</feature>
<evidence type="ECO:0000256" key="8">
    <source>
        <dbReference type="ARBA" id="ARBA00022734"/>
    </source>
</evidence>
<dbReference type="PROSITE" id="PS00107">
    <property type="entry name" value="PROTEIN_KINASE_ATP"/>
    <property type="match status" value="2"/>
</dbReference>
<keyword evidence="14" id="KW-1015">Disulfide bond</keyword>
<gene>
    <name evidence="24" type="ORF">DEO72_LG4g2822</name>
</gene>
<dbReference type="InterPro" id="IPR001245">
    <property type="entry name" value="Ser-Thr/Tyr_kinase_cat_dom"/>
</dbReference>
<dbReference type="Gene3D" id="2.90.10.30">
    <property type="match status" value="2"/>
</dbReference>
<organism evidence="24 25">
    <name type="scientific">Vigna unguiculata</name>
    <name type="common">Cowpea</name>
    <dbReference type="NCBI Taxonomy" id="3917"/>
    <lineage>
        <taxon>Eukaryota</taxon>
        <taxon>Viridiplantae</taxon>
        <taxon>Streptophyta</taxon>
        <taxon>Embryophyta</taxon>
        <taxon>Tracheophyta</taxon>
        <taxon>Spermatophyta</taxon>
        <taxon>Magnoliopsida</taxon>
        <taxon>eudicotyledons</taxon>
        <taxon>Gunneridae</taxon>
        <taxon>Pentapetalae</taxon>
        <taxon>rosids</taxon>
        <taxon>fabids</taxon>
        <taxon>Fabales</taxon>
        <taxon>Fabaceae</taxon>
        <taxon>Papilionoideae</taxon>
        <taxon>50 kb inversion clade</taxon>
        <taxon>NPAAA clade</taxon>
        <taxon>indigoferoid/millettioid clade</taxon>
        <taxon>Phaseoleae</taxon>
        <taxon>Vigna</taxon>
    </lineage>
</organism>
<evidence type="ECO:0000256" key="15">
    <source>
        <dbReference type="ARBA" id="ARBA00023170"/>
    </source>
</evidence>
<sequence>MAIQVLLFVAFLLCSFASGNDANSIQLGSSIVAGTNSSWRSSSGDYAFGFYNLIGGRYLVGIWFDKIPDRTLVWSANRDNPVEIGSSINLTRSGQFVLQPLNGTSFPIYEGTNTASAVMQNDGNFVLKNSLSNLTTQLDNTVWRFSSLMATFFFKLIASRILPTGGVTLSKTKVLEIQQSDGNILLQAHRFTDSAYWWSDTVQNKGGSSTPMPMDQLTTQLDNTVWRFSSLMATFFFKLIASRILPTGGVTLSKTKNDGNFVLNNSLSHVIWESFDSPTDTLLLGQTLNTRRKLYSNANGSVDYSTGQYSLEIQQSDGNILLKAHRFTDSAYWWSDTVQNKGVRIIFDNKTAFLYAVNATHQIIFNMTTEVEGAIEDYYHRVVVDDKGNFQKWIYLKENGNEWRSVWKAVTEPCTVTALCGVYGFCNTTDSENHTYTCGCLPGYTPLDPTAPSKGCYLSEVMDLCAANSSASNLMVEVKEVQHADIPNHGYVFFDLQVLTSMDQERCKKELLDDCLCMVAVSLGNNCYKKKWPIINAARIFPKTSNSVMLVKVPVVANDKEGSSLAILIVALVSCSLLAALFVATAIYHHPVCRHLMHKQAPPKPKTKPVDINLKVFSFQQLREATNGFKDKLGRGAYGTVYGGILNLEDQEVHVAVKQLEQVDDQGDKEFVTEVQVIALTHHRNLVSLLGFCNEQSHRLLVYEKMEKGTLSNFLFDEGDKPSWESRVRIVVEIARGLLYLHEECDHQIIHCDIKPQNVLLDSNYTAKISDFGLAKLLMKDKTRTNTNARGTVGYMAPEWLKNAPVTAKVDIYSFGVMLLEIIFCRKHIELHQIKDETMGDDLILIDWVLYLAKQNNLRAAMIHHLEVESDIRRFERMTMVGLCITAGSNSTWKSPSGHFEFGFLHLPSGLFLLGIWFARISDITLAWYLSPPVEPNSQIQFTSAGNLVVVHPNGTTANTIYDSEEGAAATSADMQDDGNFVIKDSKLVSVWQSFNYPTNTILPGQTLLSTKTLYSKGKGPSNYSLGSFLLQMQDDGDWVLKAYQWLDPAYWYISTITSNVTLVFNATTALMYLVAGTGNIYSITNTTPTPVEDYYHRATIDENGNFQQYAYHKRNGTGWRRVWRAVEDPCRVNAVCGVYGLCSSPDNESVKCECIPGYIPFDDRDISKGCHPPAVINYCAENNFKLQVFDDTDFHFNTHLVSLAGVDFESCKKDVIDDCNIVAATYDHSTSTCAKKRLPLLNARNSSSSKGLKALLKVAHRIESGTYTKKKIFNVKILLKVLVAVTATLACFFGALAVYYHPFTRKLTIRKKHLNATAMGINFREFTFQELCEATKGFTKILGKGASGRVYRGALVIDDAEIDVAVKKLEKKIDKSETEFTTELKIIGRTHHRNLVRLLGFCIESSHRILVYELMPHGALSSYLFGEGERPEWGQRIEMALGVARGLLYLHEECNTQIIHCDIKPENVLLDANYTPKIADFGLSKLLNKDQTRTNTNLRGTMGYLAPEWLRSAPVTAKVDIYSFGVMLLEIICCRRHVEICEDGKDSEDYDLVLSNFVLRCVVCRQLEVVVRDDTEVLNDFKRFEEMALIGLWCVHPNPALRPSMKHVMQMLDGTVEVGVPPLVYEQIMACSLSLQC</sequence>
<dbReference type="Pfam" id="PF00954">
    <property type="entry name" value="S_locus_glycop"/>
    <property type="match status" value="2"/>
</dbReference>
<dbReference type="Gene3D" id="1.10.510.10">
    <property type="entry name" value="Transferase(Phosphotransferase) domain 1"/>
    <property type="match status" value="2"/>
</dbReference>
<accession>A0A4D6LTS2</accession>
<dbReference type="GO" id="GO:0030246">
    <property type="term" value="F:carbohydrate binding"/>
    <property type="evidence" value="ECO:0007669"/>
    <property type="project" value="UniProtKB-KW"/>
</dbReference>
<keyword evidence="25" id="KW-1185">Reference proteome</keyword>
<dbReference type="InterPro" id="IPR000719">
    <property type="entry name" value="Prot_kinase_dom"/>
</dbReference>
<dbReference type="PANTHER" id="PTHR47976">
    <property type="entry name" value="G-TYPE LECTIN S-RECEPTOR-LIKE SERINE/THREONINE-PROTEIN KINASE SD2-5"/>
    <property type="match status" value="1"/>
</dbReference>
<dbReference type="FunFam" id="1.10.510.10:FF:000537">
    <property type="entry name" value="Putative receptor-like protein kinase"/>
    <property type="match status" value="1"/>
</dbReference>
<dbReference type="FunFam" id="1.10.510.10:FF:000237">
    <property type="entry name" value="G-type lectin S-receptor-like serine/threonine-protein kinase"/>
    <property type="match status" value="1"/>
</dbReference>
<dbReference type="FunFam" id="3.30.200.20:FF:000059">
    <property type="entry name" value="S-receptor-like serine/threonine-protein kinase"/>
    <property type="match status" value="2"/>
</dbReference>
<dbReference type="Gene3D" id="3.30.200.20">
    <property type="entry name" value="Phosphorylase Kinase, domain 1"/>
    <property type="match status" value="2"/>
</dbReference>
<dbReference type="InterPro" id="IPR000742">
    <property type="entry name" value="EGF"/>
</dbReference>
<keyword evidence="13 20" id="KW-0472">Membrane</keyword>
<feature type="domain" description="Bulb-type lectin" evidence="23">
    <location>
        <begin position="24"/>
        <end position="140"/>
    </location>
</feature>
<dbReference type="InterPro" id="IPR000858">
    <property type="entry name" value="S_locus_glycoprot_dom"/>
</dbReference>
<evidence type="ECO:0000256" key="16">
    <source>
        <dbReference type="ARBA" id="ARBA00023180"/>
    </source>
</evidence>
<evidence type="ECO:0000256" key="9">
    <source>
        <dbReference type="ARBA" id="ARBA00022741"/>
    </source>
</evidence>
<evidence type="ECO:0000256" key="12">
    <source>
        <dbReference type="ARBA" id="ARBA00022989"/>
    </source>
</evidence>
<evidence type="ECO:0000256" key="21">
    <source>
        <dbReference type="SAM" id="SignalP"/>
    </source>
</evidence>
<dbReference type="InterPro" id="IPR036426">
    <property type="entry name" value="Bulb-type_lectin_dom_sf"/>
</dbReference>
<feature type="transmembrane region" description="Helical" evidence="20">
    <location>
        <begin position="1278"/>
        <end position="1301"/>
    </location>
</feature>
<keyword evidence="8" id="KW-0430">Lectin</keyword>
<dbReference type="GO" id="GO:0004674">
    <property type="term" value="F:protein serine/threonine kinase activity"/>
    <property type="evidence" value="ECO:0007669"/>
    <property type="project" value="UniProtKB-KW"/>
</dbReference>
<dbReference type="SMART" id="SM00108">
    <property type="entry name" value="B_lectin"/>
    <property type="match status" value="2"/>
</dbReference>
<feature type="chain" id="PRO_5020032774" description="non-specific serine/threonine protein kinase" evidence="21">
    <location>
        <begin position="23"/>
        <end position="1638"/>
    </location>
</feature>
<keyword evidence="15 24" id="KW-0675">Receptor</keyword>
<dbReference type="PROSITE" id="PS00108">
    <property type="entry name" value="PROTEIN_KINASE_ST"/>
    <property type="match status" value="2"/>
</dbReference>
<dbReference type="Pfam" id="PF00069">
    <property type="entry name" value="Pkinase"/>
    <property type="match status" value="1"/>
</dbReference>
<feature type="signal peptide" evidence="21">
    <location>
        <begin position="1"/>
        <end position="22"/>
    </location>
</feature>
<dbReference type="SMART" id="SM00220">
    <property type="entry name" value="S_TKc"/>
    <property type="match status" value="2"/>
</dbReference>
<evidence type="ECO:0000313" key="25">
    <source>
        <dbReference type="Proteomes" id="UP000501690"/>
    </source>
</evidence>
<feature type="transmembrane region" description="Helical" evidence="20">
    <location>
        <begin position="565"/>
        <end position="588"/>
    </location>
</feature>
<comment type="catalytic activity">
    <reaction evidence="17">
        <text>L-threonyl-[protein] + ATP = O-phospho-L-threonyl-[protein] + ADP + H(+)</text>
        <dbReference type="Rhea" id="RHEA:46608"/>
        <dbReference type="Rhea" id="RHEA-COMP:11060"/>
        <dbReference type="Rhea" id="RHEA-COMP:11605"/>
        <dbReference type="ChEBI" id="CHEBI:15378"/>
        <dbReference type="ChEBI" id="CHEBI:30013"/>
        <dbReference type="ChEBI" id="CHEBI:30616"/>
        <dbReference type="ChEBI" id="CHEBI:61977"/>
        <dbReference type="ChEBI" id="CHEBI:456216"/>
        <dbReference type="EC" id="2.7.11.1"/>
    </reaction>
</comment>
<keyword evidence="6 20" id="KW-0812">Transmembrane</keyword>
<evidence type="ECO:0000259" key="22">
    <source>
        <dbReference type="PROSITE" id="PS50011"/>
    </source>
</evidence>
<dbReference type="Pfam" id="PF07714">
    <property type="entry name" value="PK_Tyr_Ser-Thr"/>
    <property type="match status" value="1"/>
</dbReference>
<proteinExistence type="predicted"/>
<dbReference type="CDD" id="cd14066">
    <property type="entry name" value="STKc_IRAK"/>
    <property type="match status" value="1"/>
</dbReference>
<reference evidence="24 25" key="1">
    <citation type="submission" date="2019-04" db="EMBL/GenBank/DDBJ databases">
        <title>An improved genome assembly and genetic linkage map for asparagus bean, Vigna unguiculata ssp. sesquipedialis.</title>
        <authorList>
            <person name="Xia Q."/>
            <person name="Zhang R."/>
            <person name="Dong Y."/>
        </authorList>
    </citation>
    <scope>NUCLEOTIDE SEQUENCE [LARGE SCALE GENOMIC DNA]</scope>
    <source>
        <tissue evidence="24">Leaf</tissue>
    </source>
</reference>
<feature type="transmembrane region" description="Helical" evidence="20">
    <location>
        <begin position="1050"/>
        <end position="1076"/>
    </location>
</feature>
<dbReference type="GO" id="GO:0016020">
    <property type="term" value="C:membrane"/>
    <property type="evidence" value="ECO:0007669"/>
    <property type="project" value="UniProtKB-SubCell"/>
</dbReference>
<evidence type="ECO:0000256" key="6">
    <source>
        <dbReference type="ARBA" id="ARBA00022692"/>
    </source>
</evidence>
<evidence type="ECO:0000313" key="24">
    <source>
        <dbReference type="EMBL" id="QCD91853.1"/>
    </source>
</evidence>
<evidence type="ECO:0000259" key="23">
    <source>
        <dbReference type="PROSITE" id="PS50927"/>
    </source>
</evidence>
<evidence type="ECO:0000256" key="3">
    <source>
        <dbReference type="ARBA" id="ARBA00022527"/>
    </source>
</evidence>
<keyword evidence="11 19" id="KW-0067">ATP-binding</keyword>
<dbReference type="PROSITE" id="PS50927">
    <property type="entry name" value="BULB_LECTIN"/>
    <property type="match status" value="2"/>
</dbReference>
<dbReference type="EC" id="2.7.11.1" evidence="2"/>
<protein>
    <recommendedName>
        <fullName evidence="2">non-specific serine/threonine protein kinase</fullName>
        <ecNumber evidence="2">2.7.11.1</ecNumber>
    </recommendedName>
</protein>
<comment type="catalytic activity">
    <reaction evidence="18">
        <text>L-seryl-[protein] + ATP = O-phospho-L-seryl-[protein] + ADP + H(+)</text>
        <dbReference type="Rhea" id="RHEA:17989"/>
        <dbReference type="Rhea" id="RHEA-COMP:9863"/>
        <dbReference type="Rhea" id="RHEA-COMP:11604"/>
        <dbReference type="ChEBI" id="CHEBI:15378"/>
        <dbReference type="ChEBI" id="CHEBI:29999"/>
        <dbReference type="ChEBI" id="CHEBI:30616"/>
        <dbReference type="ChEBI" id="CHEBI:83421"/>
        <dbReference type="ChEBI" id="CHEBI:456216"/>
        <dbReference type="EC" id="2.7.11.1"/>
    </reaction>
</comment>
<evidence type="ECO:0000256" key="10">
    <source>
        <dbReference type="ARBA" id="ARBA00022777"/>
    </source>
</evidence>
<evidence type="ECO:0000256" key="4">
    <source>
        <dbReference type="ARBA" id="ARBA00022536"/>
    </source>
</evidence>
<feature type="binding site" evidence="19">
    <location>
        <position position="1369"/>
    </location>
    <ligand>
        <name>ATP</name>
        <dbReference type="ChEBI" id="CHEBI:30616"/>
    </ligand>
</feature>
<feature type="domain" description="Bulb-type lectin" evidence="23">
    <location>
        <begin position="878"/>
        <end position="996"/>
    </location>
</feature>
<dbReference type="SUPFAM" id="SSF56112">
    <property type="entry name" value="Protein kinase-like (PK-like)"/>
    <property type="match status" value="2"/>
</dbReference>
<dbReference type="Gene3D" id="2.90.10.10">
    <property type="entry name" value="Bulb-type lectin domain"/>
    <property type="match status" value="2"/>
</dbReference>
<evidence type="ECO:0000256" key="17">
    <source>
        <dbReference type="ARBA" id="ARBA00047899"/>
    </source>
</evidence>
<keyword evidence="5" id="KW-0808">Transferase</keyword>
<name>A0A4D6LTS2_VIGUN</name>
<keyword evidence="10 24" id="KW-0418">Kinase</keyword>
<dbReference type="SUPFAM" id="SSF51110">
    <property type="entry name" value="alpha-D-mannose-specific plant lectins"/>
    <property type="match status" value="3"/>
</dbReference>
<dbReference type="Pfam" id="PF01453">
    <property type="entry name" value="B_lectin"/>
    <property type="match status" value="1"/>
</dbReference>
<evidence type="ECO:0000256" key="19">
    <source>
        <dbReference type="PROSITE-ProRule" id="PRU10141"/>
    </source>
</evidence>
<keyword evidence="16" id="KW-0325">Glycoprotein</keyword>
<keyword evidence="9 19" id="KW-0547">Nucleotide-binding</keyword>
<dbReference type="GO" id="GO:0048544">
    <property type="term" value="P:recognition of pollen"/>
    <property type="evidence" value="ECO:0007669"/>
    <property type="project" value="InterPro"/>
</dbReference>
<dbReference type="PROSITE" id="PS50011">
    <property type="entry name" value="PROTEIN_KINASE_DOM"/>
    <property type="match status" value="2"/>
</dbReference>
<keyword evidence="7 21" id="KW-0732">Signal</keyword>
<dbReference type="EMBL" id="CP039348">
    <property type="protein sequence ID" value="QCD91853.1"/>
    <property type="molecule type" value="Genomic_DNA"/>
</dbReference>
<evidence type="ECO:0000256" key="11">
    <source>
        <dbReference type="ARBA" id="ARBA00022840"/>
    </source>
</evidence>
<dbReference type="SMART" id="SM00181">
    <property type="entry name" value="EGF"/>
    <property type="match status" value="2"/>
</dbReference>
<feature type="domain" description="Protein kinase" evidence="22">
    <location>
        <begin position="627"/>
        <end position="902"/>
    </location>
</feature>
<evidence type="ECO:0000256" key="2">
    <source>
        <dbReference type="ARBA" id="ARBA00012513"/>
    </source>
</evidence>
<evidence type="ECO:0000256" key="20">
    <source>
        <dbReference type="SAM" id="Phobius"/>
    </source>
</evidence>
<comment type="subcellular location">
    <subcellularLocation>
        <location evidence="1">Membrane</location>
        <topology evidence="1">Single-pass type I membrane protein</topology>
    </subcellularLocation>
</comment>
<evidence type="ECO:0000256" key="13">
    <source>
        <dbReference type="ARBA" id="ARBA00023136"/>
    </source>
</evidence>
<keyword evidence="3" id="KW-0723">Serine/threonine-protein kinase</keyword>
<dbReference type="Proteomes" id="UP000501690">
    <property type="component" value="Linkage Group LG4"/>
</dbReference>